<evidence type="ECO:0000313" key="1">
    <source>
        <dbReference type="EMBL" id="KAF7816776.1"/>
    </source>
</evidence>
<gene>
    <name evidence="1" type="ORF">G2W53_030745</name>
</gene>
<protein>
    <submittedName>
        <fullName evidence="1">Uncharacterized protein</fullName>
    </submittedName>
</protein>
<accession>A0A834T812</accession>
<comment type="caution">
    <text evidence="1">The sequence shown here is derived from an EMBL/GenBank/DDBJ whole genome shotgun (WGS) entry which is preliminary data.</text>
</comment>
<name>A0A834T812_9FABA</name>
<keyword evidence="2" id="KW-1185">Reference proteome</keyword>
<dbReference type="EMBL" id="JAAIUW010000009">
    <property type="protein sequence ID" value="KAF7816776.1"/>
    <property type="molecule type" value="Genomic_DNA"/>
</dbReference>
<evidence type="ECO:0000313" key="2">
    <source>
        <dbReference type="Proteomes" id="UP000634136"/>
    </source>
</evidence>
<dbReference type="Proteomes" id="UP000634136">
    <property type="component" value="Unassembled WGS sequence"/>
</dbReference>
<dbReference type="AlphaFoldDB" id="A0A834T812"/>
<proteinExistence type="predicted"/>
<dbReference type="OrthoDB" id="1164891at2759"/>
<reference evidence="1" key="1">
    <citation type="submission" date="2020-09" db="EMBL/GenBank/DDBJ databases">
        <title>Genome-Enabled Discovery of Anthraquinone Biosynthesis in Senna tora.</title>
        <authorList>
            <person name="Kang S.-H."/>
            <person name="Pandey R.P."/>
            <person name="Lee C.-M."/>
            <person name="Sim J.-S."/>
            <person name="Jeong J.-T."/>
            <person name="Choi B.-S."/>
            <person name="Jung M."/>
            <person name="Ginzburg D."/>
            <person name="Zhao K."/>
            <person name="Won S.Y."/>
            <person name="Oh T.-J."/>
            <person name="Yu Y."/>
            <person name="Kim N.-H."/>
            <person name="Lee O.R."/>
            <person name="Lee T.-H."/>
            <person name="Bashyal P."/>
            <person name="Kim T.-S."/>
            <person name="Lee W.-H."/>
            <person name="Kawkins C."/>
            <person name="Kim C.-K."/>
            <person name="Kim J.S."/>
            <person name="Ahn B.O."/>
            <person name="Rhee S.Y."/>
            <person name="Sohng J.K."/>
        </authorList>
    </citation>
    <scope>NUCLEOTIDE SEQUENCE</scope>
    <source>
        <tissue evidence="1">Leaf</tissue>
    </source>
</reference>
<sequence>MEMVQCSSGLVADKINKRCIIPPARGRIKRKIMMLLCGKIKQACTQLILGRYLLS</sequence>
<organism evidence="1 2">
    <name type="scientific">Senna tora</name>
    <dbReference type="NCBI Taxonomy" id="362788"/>
    <lineage>
        <taxon>Eukaryota</taxon>
        <taxon>Viridiplantae</taxon>
        <taxon>Streptophyta</taxon>
        <taxon>Embryophyta</taxon>
        <taxon>Tracheophyta</taxon>
        <taxon>Spermatophyta</taxon>
        <taxon>Magnoliopsida</taxon>
        <taxon>eudicotyledons</taxon>
        <taxon>Gunneridae</taxon>
        <taxon>Pentapetalae</taxon>
        <taxon>rosids</taxon>
        <taxon>fabids</taxon>
        <taxon>Fabales</taxon>
        <taxon>Fabaceae</taxon>
        <taxon>Caesalpinioideae</taxon>
        <taxon>Cassia clade</taxon>
        <taxon>Senna</taxon>
    </lineage>
</organism>